<comment type="similarity">
    <text evidence="1">Belongs to the thioesterase family.</text>
</comment>
<reference evidence="5" key="1">
    <citation type="submission" date="2022-11" db="EMBL/GenBank/DDBJ databases">
        <title>Corynebacterium sp. isolated from Penguins.</title>
        <authorList>
            <person name="Sedlar K."/>
            <person name="Svec P."/>
        </authorList>
    </citation>
    <scope>NUCLEOTIDE SEQUENCE</scope>
    <source>
        <strain evidence="5">P7374</strain>
    </source>
</reference>
<accession>A0A9Q4GIF1</accession>
<organism evidence="5 6">
    <name type="scientific">Corynebacterium pygosceleis</name>
    <dbReference type="NCBI Taxonomy" id="2800406"/>
    <lineage>
        <taxon>Bacteria</taxon>
        <taxon>Bacillati</taxon>
        <taxon>Actinomycetota</taxon>
        <taxon>Actinomycetes</taxon>
        <taxon>Mycobacteriales</taxon>
        <taxon>Corynebacteriaceae</taxon>
        <taxon>Corynebacterium</taxon>
    </lineage>
</organism>
<dbReference type="Proteomes" id="UP001071478">
    <property type="component" value="Unassembled WGS sequence"/>
</dbReference>
<proteinExistence type="inferred from homology"/>
<dbReference type="RefSeq" id="WP_248167797.1">
    <property type="nucleotide sequence ID" value="NZ_JALNJA010000002.1"/>
</dbReference>
<dbReference type="PANTHER" id="PTHR11487">
    <property type="entry name" value="THIOESTERASE"/>
    <property type="match status" value="1"/>
</dbReference>
<dbReference type="Pfam" id="PF00975">
    <property type="entry name" value="Thioesterase"/>
    <property type="match status" value="1"/>
</dbReference>
<evidence type="ECO:0000256" key="3">
    <source>
        <dbReference type="ARBA" id="ARBA00024293"/>
    </source>
</evidence>
<dbReference type="EMBL" id="JAPMKU010000002">
    <property type="protein sequence ID" value="MCX7468186.1"/>
    <property type="molecule type" value="Genomic_DNA"/>
</dbReference>
<evidence type="ECO:0000256" key="1">
    <source>
        <dbReference type="ARBA" id="ARBA00007169"/>
    </source>
</evidence>
<gene>
    <name evidence="5" type="ORF">OS129_04720</name>
</gene>
<comment type="caution">
    <text evidence="5">The sequence shown here is derived from an EMBL/GenBank/DDBJ whole genome shotgun (WGS) entry which is preliminary data.</text>
</comment>
<protein>
    <recommendedName>
        <fullName evidence="2">Thioesterase TesA</fullName>
    </recommendedName>
</protein>
<dbReference type="PANTHER" id="PTHR11487:SF0">
    <property type="entry name" value="S-ACYL FATTY ACID SYNTHASE THIOESTERASE, MEDIUM CHAIN"/>
    <property type="match status" value="1"/>
</dbReference>
<dbReference type="InterPro" id="IPR001031">
    <property type="entry name" value="Thioesterase"/>
</dbReference>
<evidence type="ECO:0000313" key="6">
    <source>
        <dbReference type="Proteomes" id="UP001071478"/>
    </source>
</evidence>
<name>A0A9Q4GIF1_9CORY</name>
<evidence type="ECO:0000313" key="5">
    <source>
        <dbReference type="EMBL" id="MCX7468186.1"/>
    </source>
</evidence>
<dbReference type="InterPro" id="IPR029058">
    <property type="entry name" value="AB_hydrolase_fold"/>
</dbReference>
<dbReference type="Gene3D" id="3.40.50.1820">
    <property type="entry name" value="alpha/beta hydrolase"/>
    <property type="match status" value="1"/>
</dbReference>
<comment type="catalytic activity">
    <reaction evidence="3">
        <text>a fatty acyl-CoA + H2O = a fatty acid + CoA + H(+)</text>
        <dbReference type="Rhea" id="RHEA:16781"/>
        <dbReference type="ChEBI" id="CHEBI:15377"/>
        <dbReference type="ChEBI" id="CHEBI:15378"/>
        <dbReference type="ChEBI" id="CHEBI:28868"/>
        <dbReference type="ChEBI" id="CHEBI:57287"/>
        <dbReference type="ChEBI" id="CHEBI:77636"/>
    </reaction>
</comment>
<dbReference type="GO" id="GO:0016787">
    <property type="term" value="F:hydrolase activity"/>
    <property type="evidence" value="ECO:0007669"/>
    <property type="project" value="UniProtKB-KW"/>
</dbReference>
<evidence type="ECO:0000259" key="4">
    <source>
        <dbReference type="Pfam" id="PF00975"/>
    </source>
</evidence>
<dbReference type="AlphaFoldDB" id="A0A9Q4GIF1"/>
<dbReference type="SUPFAM" id="SSF53474">
    <property type="entry name" value="alpha/beta-Hydrolases"/>
    <property type="match status" value="1"/>
</dbReference>
<dbReference type="InterPro" id="IPR012223">
    <property type="entry name" value="TEII"/>
</dbReference>
<dbReference type="GO" id="GO:0008610">
    <property type="term" value="P:lipid biosynthetic process"/>
    <property type="evidence" value="ECO:0007669"/>
    <property type="project" value="TreeGrafter"/>
</dbReference>
<keyword evidence="5" id="KW-0378">Hydrolase</keyword>
<feature type="domain" description="Thioesterase" evidence="4">
    <location>
        <begin position="33"/>
        <end position="249"/>
    </location>
</feature>
<sequence length="261" mass="27995">MNPPAGTSPAPTARPVWLREFHGTPDDESAPMVVICPHAGTGASSYRELSGHFSRSTAPVVVQYPGRQDRRTETPAQDVRELAAGTALELVSRDEHRPLILFGHSMGGIVAFETARALEKLGLTVHLLAVSAVVPPGEVTAQPRHPTDDDIITRLIELGGTDRSVHQNPEMMALTLPVLKSDYAMIDSYSCSPDTRVSCPIVVLGGDRDPVVSPAQLRRWAAHGASAVSPRLFDGSHFYINDNREAVVAATLHAYGDLGPS</sequence>
<evidence type="ECO:0000256" key="2">
    <source>
        <dbReference type="ARBA" id="ARBA00015007"/>
    </source>
</evidence>